<feature type="region of interest" description="Disordered" evidence="1">
    <location>
        <begin position="15"/>
        <end position="61"/>
    </location>
</feature>
<feature type="compositionally biased region" description="Polar residues" evidence="1">
    <location>
        <begin position="44"/>
        <end position="54"/>
    </location>
</feature>
<dbReference type="AlphaFoldDB" id="A0A9P5C6N8"/>
<comment type="caution">
    <text evidence="2">The sequence shown here is derived from an EMBL/GenBank/DDBJ whole genome shotgun (WGS) entry which is preliminary data.</text>
</comment>
<evidence type="ECO:0000313" key="3">
    <source>
        <dbReference type="Proteomes" id="UP000758155"/>
    </source>
</evidence>
<evidence type="ECO:0000313" key="2">
    <source>
        <dbReference type="EMBL" id="KAF3046962.1"/>
    </source>
</evidence>
<gene>
    <name evidence="2" type="ORF">E8E12_009546</name>
</gene>
<reference evidence="2" key="1">
    <citation type="submission" date="2019-04" db="EMBL/GenBank/DDBJ databases">
        <title>Sequencing of skin fungus with MAO and IRED activity.</title>
        <authorList>
            <person name="Marsaioli A.J."/>
            <person name="Bonatto J.M.C."/>
            <person name="Reis Junior O."/>
        </authorList>
    </citation>
    <scope>NUCLEOTIDE SEQUENCE</scope>
    <source>
        <strain evidence="2">28M1</strain>
    </source>
</reference>
<accession>A0A9P5C6N8</accession>
<organism evidence="2 3">
    <name type="scientific">Didymella heteroderae</name>
    <dbReference type="NCBI Taxonomy" id="1769908"/>
    <lineage>
        <taxon>Eukaryota</taxon>
        <taxon>Fungi</taxon>
        <taxon>Dikarya</taxon>
        <taxon>Ascomycota</taxon>
        <taxon>Pezizomycotina</taxon>
        <taxon>Dothideomycetes</taxon>
        <taxon>Pleosporomycetidae</taxon>
        <taxon>Pleosporales</taxon>
        <taxon>Pleosporineae</taxon>
        <taxon>Didymellaceae</taxon>
        <taxon>Didymella</taxon>
    </lineage>
</organism>
<protein>
    <submittedName>
        <fullName evidence="2">Uncharacterized protein</fullName>
    </submittedName>
</protein>
<proteinExistence type="predicted"/>
<feature type="compositionally biased region" description="Pro residues" evidence="1">
    <location>
        <begin position="23"/>
        <end position="34"/>
    </location>
</feature>
<keyword evidence="3" id="KW-1185">Reference proteome</keyword>
<evidence type="ECO:0000256" key="1">
    <source>
        <dbReference type="SAM" id="MobiDB-lite"/>
    </source>
</evidence>
<dbReference type="Proteomes" id="UP000758155">
    <property type="component" value="Unassembled WGS sequence"/>
</dbReference>
<name>A0A9P5C6N8_9PLEO</name>
<sequence length="150" mass="16321">MLPPVWPCRTLDLQGQPAAAPSVPTPAVPAPVTIPPATAASDPPSRQDQETQIINPPYEHWPSLPIAEEPDLSVIGPGQVGLQRRTAFMYTKPSLSKDESRWHGAMWSGSGSSGAVGLWCEVDEQHNVIDRIVIKDNATYNHDAWPDPKN</sequence>
<dbReference type="EMBL" id="SWKV01000003">
    <property type="protein sequence ID" value="KAF3046962.1"/>
    <property type="molecule type" value="Genomic_DNA"/>
</dbReference>